<dbReference type="AlphaFoldDB" id="A0A0S4UN25"/>
<dbReference type="InterPro" id="IPR036188">
    <property type="entry name" value="FAD/NAD-bd_sf"/>
</dbReference>
<dbReference type="Gene3D" id="3.50.50.60">
    <property type="entry name" value="FAD/NAD(P)-binding domain"/>
    <property type="match status" value="2"/>
</dbReference>
<feature type="compositionally biased region" description="Pro residues" evidence="7">
    <location>
        <begin position="50"/>
        <end position="64"/>
    </location>
</feature>
<evidence type="ECO:0000256" key="3">
    <source>
        <dbReference type="ARBA" id="ARBA00022719"/>
    </source>
</evidence>
<keyword evidence="4" id="KW-0274">FAD</keyword>
<feature type="region of interest" description="Disordered" evidence="7">
    <location>
        <begin position="31"/>
        <end position="67"/>
    </location>
</feature>
<evidence type="ECO:0000256" key="7">
    <source>
        <dbReference type="SAM" id="MobiDB-lite"/>
    </source>
</evidence>
<dbReference type="GO" id="GO:0070221">
    <property type="term" value="P:sulfide oxidation, using sulfide:quinone oxidoreductase"/>
    <property type="evidence" value="ECO:0007669"/>
    <property type="project" value="TreeGrafter"/>
</dbReference>
<keyword evidence="6" id="KW-0560">Oxidoreductase</keyword>
<keyword evidence="5" id="KW-0809">Transit peptide</keyword>
<evidence type="ECO:0000259" key="8">
    <source>
        <dbReference type="Pfam" id="PF07992"/>
    </source>
</evidence>
<dbReference type="EMBL" id="LN899823">
    <property type="protein sequence ID" value="CUV23600.1"/>
    <property type="molecule type" value="Genomic_DNA"/>
</dbReference>
<evidence type="ECO:0000256" key="1">
    <source>
        <dbReference type="ARBA" id="ARBA00001974"/>
    </source>
</evidence>
<keyword evidence="3" id="KW-0874">Quinone</keyword>
<protein>
    <submittedName>
        <fullName evidence="9">Putative nad(Fad)-dependent dehydrogenase</fullName>
    </submittedName>
</protein>
<reference evidence="9" key="1">
    <citation type="submission" date="2015-10" db="EMBL/GenBank/DDBJ databases">
        <authorList>
            <person name="Gilbert D.G."/>
        </authorList>
    </citation>
    <scope>NUCLEOTIDE SEQUENCE</scope>
    <source>
        <strain evidence="9">Phyl III-seqv23</strain>
    </source>
</reference>
<keyword evidence="2" id="KW-0285">Flavoprotein</keyword>
<feature type="compositionally biased region" description="Polar residues" evidence="7">
    <location>
        <begin position="33"/>
        <end position="48"/>
    </location>
</feature>
<dbReference type="PANTHER" id="PTHR10632">
    <property type="entry name" value="SULFIDE:QUINONE OXIDOREDUCTASE"/>
    <property type="match status" value="1"/>
</dbReference>
<evidence type="ECO:0000256" key="5">
    <source>
        <dbReference type="ARBA" id="ARBA00022946"/>
    </source>
</evidence>
<dbReference type="InterPro" id="IPR015904">
    <property type="entry name" value="Sulphide_quinone_reductase"/>
</dbReference>
<dbReference type="FunFam" id="3.50.50.60:FF:000034">
    <property type="entry name" value="sulfide:quinone oxidoreductase, mitochondrial"/>
    <property type="match status" value="1"/>
</dbReference>
<evidence type="ECO:0000256" key="6">
    <source>
        <dbReference type="ARBA" id="ARBA00023002"/>
    </source>
</evidence>
<evidence type="ECO:0000313" key="9">
    <source>
        <dbReference type="EMBL" id="CUV23600.1"/>
    </source>
</evidence>
<gene>
    <name evidence="9" type="ORF">RUN1744_v1_420008</name>
</gene>
<evidence type="ECO:0000256" key="2">
    <source>
        <dbReference type="ARBA" id="ARBA00022630"/>
    </source>
</evidence>
<accession>A0A0S4UN25</accession>
<organism evidence="9">
    <name type="scientific">Ralstonia solanacearum</name>
    <name type="common">Pseudomonas solanacearum</name>
    <dbReference type="NCBI Taxonomy" id="305"/>
    <lineage>
        <taxon>Bacteria</taxon>
        <taxon>Pseudomonadati</taxon>
        <taxon>Pseudomonadota</taxon>
        <taxon>Betaproteobacteria</taxon>
        <taxon>Burkholderiales</taxon>
        <taxon>Burkholderiaceae</taxon>
        <taxon>Ralstonia</taxon>
        <taxon>Ralstonia solanacearum species complex</taxon>
    </lineage>
</organism>
<evidence type="ECO:0000256" key="4">
    <source>
        <dbReference type="ARBA" id="ARBA00022827"/>
    </source>
</evidence>
<sequence>MRPGPAPILEGRAHLVILCCGMWRLPWHPLPPQRSSNGRPDASATQRQPAMPPSPNANPNPPHHPPTEVLIIGGGAAGIGVAASLRRRRPQLDIAIIEPSDAHYYQPAWTLVGGGAFDAGRTVRQTDALIPAGVRRIRASATHIDTETHRVSLDDGRSVRYSQLIVSPGLRLAWERIDGLEAALGQHGVTSNYRFDLAPYTWSLVRSLRSGRALFTQPAMPIKCAGAPQKAMYLACDHWRRAGVLDRIDVEFNLTGTTLFGVEAFVPALMRYVEHYRAGLAFSSTLVAVDGPARTAWFEHKNADGETVRAAKRFDLLHAVPPQMAPAFIAQSGLGDAAGWCEVDPATLQHVRHADVFSLGDACSTPNAKTAAAVRKQAVVVAENLLAHRDRQPLPTRYDGYGGCPLTVERGKVVLAEFGYGGKLLPTFPLAPTVARQSAWWLKTTVLPWLYWNGLLKGREWLARPSLPVER</sequence>
<dbReference type="SUPFAM" id="SSF51905">
    <property type="entry name" value="FAD/NAD(P)-binding domain"/>
    <property type="match status" value="2"/>
</dbReference>
<feature type="domain" description="FAD/NAD(P)-binding" evidence="8">
    <location>
        <begin position="68"/>
        <end position="180"/>
    </location>
</feature>
<dbReference type="PANTHER" id="PTHR10632:SF2">
    <property type="entry name" value="SULFIDE:QUINONE OXIDOREDUCTASE, MITOCHONDRIAL"/>
    <property type="match status" value="1"/>
</dbReference>
<proteinExistence type="predicted"/>
<dbReference type="InterPro" id="IPR023753">
    <property type="entry name" value="FAD/NAD-binding_dom"/>
</dbReference>
<dbReference type="Pfam" id="PF07992">
    <property type="entry name" value="Pyr_redox_2"/>
    <property type="match status" value="1"/>
</dbReference>
<dbReference type="GO" id="GO:0070224">
    <property type="term" value="F:sulfide:quinone oxidoreductase activity"/>
    <property type="evidence" value="ECO:0007669"/>
    <property type="project" value="TreeGrafter"/>
</dbReference>
<dbReference type="GO" id="GO:0071949">
    <property type="term" value="F:FAD binding"/>
    <property type="evidence" value="ECO:0007669"/>
    <property type="project" value="TreeGrafter"/>
</dbReference>
<dbReference type="GO" id="GO:0048038">
    <property type="term" value="F:quinone binding"/>
    <property type="evidence" value="ECO:0007669"/>
    <property type="project" value="UniProtKB-KW"/>
</dbReference>
<name>A0A0S4UN25_RALSL</name>
<comment type="cofactor">
    <cofactor evidence="1">
        <name>FAD</name>
        <dbReference type="ChEBI" id="CHEBI:57692"/>
    </cofactor>
</comment>